<gene>
    <name evidence="1" type="primary">GYP7_2</name>
    <name evidence="1" type="ORF">IWQ57_006912</name>
</gene>
<sequence length="292" mass="33281">ANVSEHGLPGSSASLEKMKDLLMTYHFYDQGELGYVQGMSDLLAPVYSVYQDEPTTFWAFAKFMERMRTHFLRDQSGMQDELDTLAQLVEISSPQLFRHLEQCDAANMFCCYRWLLIWFKREFGFEDILRLWEVLWTDYLTDRFLLFVALAILQRHSDVIVDHLRSPEEVLKYVQDLGGSIDLNDALKGAEMSYYKTLLRVDAVERIRAERGLPRFADNTPEADPQSLAASEAPLITLDDADSDSEVSICHTPQLPGSSEGDHSVPDGQHQEIALPQVSKAVHEIFARGFRP</sequence>
<dbReference type="EMBL" id="JANBUJ010004211">
    <property type="protein sequence ID" value="KAJ2758127.1"/>
    <property type="molecule type" value="Genomic_DNA"/>
</dbReference>
<accession>A0ACC1JII7</accession>
<keyword evidence="2" id="KW-1185">Reference proteome</keyword>
<evidence type="ECO:0000313" key="2">
    <source>
        <dbReference type="Proteomes" id="UP001140234"/>
    </source>
</evidence>
<evidence type="ECO:0000313" key="1">
    <source>
        <dbReference type="EMBL" id="KAJ2758127.1"/>
    </source>
</evidence>
<reference evidence="1" key="1">
    <citation type="submission" date="2022-07" db="EMBL/GenBank/DDBJ databases">
        <title>Phylogenomic reconstructions and comparative analyses of Kickxellomycotina fungi.</title>
        <authorList>
            <person name="Reynolds N.K."/>
            <person name="Stajich J.E."/>
            <person name="Barry K."/>
            <person name="Grigoriev I.V."/>
            <person name="Crous P."/>
            <person name="Smith M.E."/>
        </authorList>
    </citation>
    <scope>NUCLEOTIDE SEQUENCE</scope>
    <source>
        <strain evidence="1">CBS 109366</strain>
    </source>
</reference>
<dbReference type="Proteomes" id="UP001140234">
    <property type="component" value="Unassembled WGS sequence"/>
</dbReference>
<name>A0ACC1JII7_9FUNG</name>
<organism evidence="1 2">
    <name type="scientific">Coemansia nantahalensis</name>
    <dbReference type="NCBI Taxonomy" id="2789366"/>
    <lineage>
        <taxon>Eukaryota</taxon>
        <taxon>Fungi</taxon>
        <taxon>Fungi incertae sedis</taxon>
        <taxon>Zoopagomycota</taxon>
        <taxon>Kickxellomycotina</taxon>
        <taxon>Kickxellomycetes</taxon>
        <taxon>Kickxellales</taxon>
        <taxon>Kickxellaceae</taxon>
        <taxon>Coemansia</taxon>
    </lineage>
</organism>
<feature type="non-terminal residue" evidence="1">
    <location>
        <position position="1"/>
    </location>
</feature>
<comment type="caution">
    <text evidence="1">The sequence shown here is derived from an EMBL/GenBank/DDBJ whole genome shotgun (WGS) entry which is preliminary data.</text>
</comment>
<protein>
    <submittedName>
        <fullName evidence="1">GTPase activating protein</fullName>
    </submittedName>
</protein>
<proteinExistence type="predicted"/>